<dbReference type="InterPro" id="IPR013905">
    <property type="entry name" value="Lgl_C_dom"/>
</dbReference>
<dbReference type="GO" id="GO:0045159">
    <property type="term" value="F:myosin II binding"/>
    <property type="evidence" value="ECO:0007669"/>
    <property type="project" value="TreeGrafter"/>
</dbReference>
<accession>A0A368G6Z3</accession>
<dbReference type="GO" id="GO:0006887">
    <property type="term" value="P:exocytosis"/>
    <property type="evidence" value="ECO:0007669"/>
    <property type="project" value="TreeGrafter"/>
</dbReference>
<name>A0A368G6Z3_ANCCA</name>
<keyword evidence="3" id="KW-1185">Reference proteome</keyword>
<dbReference type="GO" id="GO:0031201">
    <property type="term" value="C:SNARE complex"/>
    <property type="evidence" value="ECO:0007669"/>
    <property type="project" value="TreeGrafter"/>
</dbReference>
<evidence type="ECO:0000313" key="3">
    <source>
        <dbReference type="Proteomes" id="UP000252519"/>
    </source>
</evidence>
<dbReference type="OrthoDB" id="19944at2759"/>
<dbReference type="STRING" id="29170.A0A368G6Z3"/>
<evidence type="ECO:0000259" key="1">
    <source>
        <dbReference type="Pfam" id="PF08596"/>
    </source>
</evidence>
<dbReference type="AlphaFoldDB" id="A0A368G6Z3"/>
<dbReference type="GO" id="GO:0005096">
    <property type="term" value="F:GTPase activator activity"/>
    <property type="evidence" value="ECO:0007669"/>
    <property type="project" value="TreeGrafter"/>
</dbReference>
<dbReference type="PANTHER" id="PTHR10241">
    <property type="entry name" value="LETHAL 2 GIANT LARVAE PROTEIN"/>
    <property type="match status" value="1"/>
</dbReference>
<feature type="domain" description="Lethal giant larvae (Lgl)-like C-terminal" evidence="1">
    <location>
        <begin position="80"/>
        <end position="218"/>
    </location>
</feature>
<evidence type="ECO:0000313" key="2">
    <source>
        <dbReference type="EMBL" id="RCN40193.1"/>
    </source>
</evidence>
<dbReference type="EMBL" id="JOJR01000298">
    <property type="protein sequence ID" value="RCN40193.1"/>
    <property type="molecule type" value="Genomic_DNA"/>
</dbReference>
<reference evidence="2 3" key="1">
    <citation type="submission" date="2014-10" db="EMBL/GenBank/DDBJ databases">
        <title>Draft genome of the hookworm Ancylostoma caninum.</title>
        <authorList>
            <person name="Mitreva M."/>
        </authorList>
    </citation>
    <scope>NUCLEOTIDE SEQUENCE [LARGE SCALE GENOMIC DNA]</scope>
    <source>
        <strain evidence="2 3">Baltimore</strain>
    </source>
</reference>
<organism evidence="2 3">
    <name type="scientific">Ancylostoma caninum</name>
    <name type="common">Dog hookworm</name>
    <dbReference type="NCBI Taxonomy" id="29170"/>
    <lineage>
        <taxon>Eukaryota</taxon>
        <taxon>Metazoa</taxon>
        <taxon>Ecdysozoa</taxon>
        <taxon>Nematoda</taxon>
        <taxon>Chromadorea</taxon>
        <taxon>Rhabditida</taxon>
        <taxon>Rhabditina</taxon>
        <taxon>Rhabditomorpha</taxon>
        <taxon>Strongyloidea</taxon>
        <taxon>Ancylostomatidae</taxon>
        <taxon>Ancylostomatinae</taxon>
        <taxon>Ancylostoma</taxon>
    </lineage>
</organism>
<dbReference type="PANTHER" id="PTHR10241:SF25">
    <property type="entry name" value="TOMOSYN, ISOFORM C"/>
    <property type="match status" value="1"/>
</dbReference>
<protein>
    <recommendedName>
        <fullName evidence="1">Lethal giant larvae (Lgl)-like C-terminal domain-containing protein</fullName>
    </recommendedName>
</protein>
<comment type="caution">
    <text evidence="2">The sequence shown here is derived from an EMBL/GenBank/DDBJ whole genome shotgun (WGS) entry which is preliminary data.</text>
</comment>
<sequence>MDRMRDTCPKSTVVKLRGQVLYQTFMDQSFCLASGASESYRETSKESKDSGSPEKTVTNRILTKASLSPTYSTSLDLAEDIPQILVVAAEFEVKVIALPSFSQLFVHKCEEIPLVKAQATHVRGYPVLMCLAADGKIVVLSLPSLRILHQAPFLPHSVEIEDAICQKMSFSEHGLGIYMASPSEVEKYTICSELAEQAADSLGELFVACDLPEPPRNSSSFLKVIFL</sequence>
<dbReference type="Pfam" id="PF08596">
    <property type="entry name" value="Lgl_C"/>
    <property type="match status" value="1"/>
</dbReference>
<dbReference type="GO" id="GO:0005886">
    <property type="term" value="C:plasma membrane"/>
    <property type="evidence" value="ECO:0007669"/>
    <property type="project" value="TreeGrafter"/>
</dbReference>
<dbReference type="GO" id="GO:0019905">
    <property type="term" value="F:syntaxin binding"/>
    <property type="evidence" value="ECO:0007669"/>
    <property type="project" value="TreeGrafter"/>
</dbReference>
<gene>
    <name evidence="2" type="ORF">ANCCAN_13888</name>
</gene>
<dbReference type="Proteomes" id="UP000252519">
    <property type="component" value="Unassembled WGS sequence"/>
</dbReference>
<dbReference type="GO" id="GO:0006893">
    <property type="term" value="P:Golgi to plasma membrane transport"/>
    <property type="evidence" value="ECO:0007669"/>
    <property type="project" value="TreeGrafter"/>
</dbReference>
<proteinExistence type="predicted"/>